<name>A0A5M3MN00_CONPW</name>
<dbReference type="GeneID" id="19198535"/>
<evidence type="ECO:0000313" key="1">
    <source>
        <dbReference type="EMBL" id="EIW80427.1"/>
    </source>
</evidence>
<reference evidence="2" key="1">
    <citation type="journal article" date="2012" name="Science">
        <title>The Paleozoic origin of enzymatic lignin decomposition reconstructed from 31 fungal genomes.</title>
        <authorList>
            <person name="Floudas D."/>
            <person name="Binder M."/>
            <person name="Riley R."/>
            <person name="Barry K."/>
            <person name="Blanchette R.A."/>
            <person name="Henrissat B."/>
            <person name="Martinez A.T."/>
            <person name="Otillar R."/>
            <person name="Spatafora J.W."/>
            <person name="Yadav J.S."/>
            <person name="Aerts A."/>
            <person name="Benoit I."/>
            <person name="Boyd A."/>
            <person name="Carlson A."/>
            <person name="Copeland A."/>
            <person name="Coutinho P.M."/>
            <person name="de Vries R.P."/>
            <person name="Ferreira P."/>
            <person name="Findley K."/>
            <person name="Foster B."/>
            <person name="Gaskell J."/>
            <person name="Glotzer D."/>
            <person name="Gorecki P."/>
            <person name="Heitman J."/>
            <person name="Hesse C."/>
            <person name="Hori C."/>
            <person name="Igarashi K."/>
            <person name="Jurgens J.A."/>
            <person name="Kallen N."/>
            <person name="Kersten P."/>
            <person name="Kohler A."/>
            <person name="Kuees U."/>
            <person name="Kumar T.K.A."/>
            <person name="Kuo A."/>
            <person name="LaButti K."/>
            <person name="Larrondo L.F."/>
            <person name="Lindquist E."/>
            <person name="Ling A."/>
            <person name="Lombard V."/>
            <person name="Lucas S."/>
            <person name="Lundell T."/>
            <person name="Martin R."/>
            <person name="McLaughlin D.J."/>
            <person name="Morgenstern I."/>
            <person name="Morin E."/>
            <person name="Murat C."/>
            <person name="Nagy L.G."/>
            <person name="Nolan M."/>
            <person name="Ohm R.A."/>
            <person name="Patyshakuliyeva A."/>
            <person name="Rokas A."/>
            <person name="Ruiz-Duenas F.J."/>
            <person name="Sabat G."/>
            <person name="Salamov A."/>
            <person name="Samejima M."/>
            <person name="Schmutz J."/>
            <person name="Slot J.C."/>
            <person name="St John F."/>
            <person name="Stenlid J."/>
            <person name="Sun H."/>
            <person name="Sun S."/>
            <person name="Syed K."/>
            <person name="Tsang A."/>
            <person name="Wiebenga A."/>
            <person name="Young D."/>
            <person name="Pisabarro A."/>
            <person name="Eastwood D.C."/>
            <person name="Martin F."/>
            <person name="Cullen D."/>
            <person name="Grigoriev I.V."/>
            <person name="Hibbett D.S."/>
        </authorList>
    </citation>
    <scope>NUCLEOTIDE SEQUENCE [LARGE SCALE GENOMIC DNA]</scope>
    <source>
        <strain evidence="2">RWD-64-598 SS2</strain>
    </source>
</reference>
<dbReference type="RefSeq" id="XP_007769381.1">
    <property type="nucleotide sequence ID" value="XM_007771191.1"/>
</dbReference>
<sequence length="366" mass="40104">MDHNSDITDWEFALESIQQPIDMELDSGQYSSLAAPSPVHDRADVLEPFQLPTPPQSTSPPARAFLHQIACLRDYPASPSSTTVDELNENLISVSSAFFPNAQIHILPPDLLLLSSDAVYFYLGRNVLSDSSANAFNGLLSKPQSKSAHNMNVVFVPEHSAVLNIVLHTVYGVSCAHYAPAFESLSSAVTALAKYGFLPSRFIAPATPLYILLLSQAPLYPIDLYTLAATHDMYDLAVPTSSHLLSFSVDSVSDDLAERLGAKYLRRLFFLHLGRVDALKRILLPPPRPHAPTSACSFDDQKSLTRAWALAAAYLVWNAKPDMSVSTMVSTLSPLGKLLSCDICQEGLRSHIRNAIVQWSVTKRTI</sequence>
<dbReference type="KEGG" id="cput:CONPUDRAFT_105432"/>
<comment type="caution">
    <text evidence="1">The sequence shown here is derived from an EMBL/GenBank/DDBJ whole genome shotgun (WGS) entry which is preliminary data.</text>
</comment>
<dbReference type="OMA" id="NIAFHIM"/>
<dbReference type="Proteomes" id="UP000053558">
    <property type="component" value="Unassembled WGS sequence"/>
</dbReference>
<evidence type="ECO:0008006" key="3">
    <source>
        <dbReference type="Google" id="ProtNLM"/>
    </source>
</evidence>
<organism evidence="1 2">
    <name type="scientific">Coniophora puteana (strain RWD-64-598)</name>
    <name type="common">Brown rot fungus</name>
    <dbReference type="NCBI Taxonomy" id="741705"/>
    <lineage>
        <taxon>Eukaryota</taxon>
        <taxon>Fungi</taxon>
        <taxon>Dikarya</taxon>
        <taxon>Basidiomycota</taxon>
        <taxon>Agaricomycotina</taxon>
        <taxon>Agaricomycetes</taxon>
        <taxon>Agaricomycetidae</taxon>
        <taxon>Boletales</taxon>
        <taxon>Coniophorineae</taxon>
        <taxon>Coniophoraceae</taxon>
        <taxon>Coniophora</taxon>
    </lineage>
</organism>
<evidence type="ECO:0000313" key="2">
    <source>
        <dbReference type="Proteomes" id="UP000053558"/>
    </source>
</evidence>
<dbReference type="AlphaFoldDB" id="A0A5M3MN00"/>
<protein>
    <recommendedName>
        <fullName evidence="3">BTB domain-containing protein</fullName>
    </recommendedName>
</protein>
<dbReference type="OrthoDB" id="3265815at2759"/>
<proteinExistence type="predicted"/>
<dbReference type="EMBL" id="JH711579">
    <property type="protein sequence ID" value="EIW80427.1"/>
    <property type="molecule type" value="Genomic_DNA"/>
</dbReference>
<gene>
    <name evidence="1" type="ORF">CONPUDRAFT_105432</name>
</gene>
<accession>A0A5M3MN00</accession>
<keyword evidence="2" id="KW-1185">Reference proteome</keyword>